<evidence type="ECO:0000313" key="2">
    <source>
        <dbReference type="EMBL" id="KAJ8865762.1"/>
    </source>
</evidence>
<feature type="compositionally biased region" description="Basic and acidic residues" evidence="1">
    <location>
        <begin position="588"/>
        <end position="597"/>
    </location>
</feature>
<comment type="caution">
    <text evidence="2">The sequence shown here is derived from an EMBL/GenBank/DDBJ whole genome shotgun (WGS) entry which is preliminary data.</text>
</comment>
<organism evidence="2 3">
    <name type="scientific">Dryococelus australis</name>
    <dbReference type="NCBI Taxonomy" id="614101"/>
    <lineage>
        <taxon>Eukaryota</taxon>
        <taxon>Metazoa</taxon>
        <taxon>Ecdysozoa</taxon>
        <taxon>Arthropoda</taxon>
        <taxon>Hexapoda</taxon>
        <taxon>Insecta</taxon>
        <taxon>Pterygota</taxon>
        <taxon>Neoptera</taxon>
        <taxon>Polyneoptera</taxon>
        <taxon>Phasmatodea</taxon>
        <taxon>Verophasmatodea</taxon>
        <taxon>Anareolatae</taxon>
        <taxon>Phasmatidae</taxon>
        <taxon>Eurycanthinae</taxon>
        <taxon>Dryococelus</taxon>
    </lineage>
</organism>
<sequence>MNRTRKQQHAPRSFGRVSSRSVCFLQSYIFLEKWMKVFGKTGKLPLPTSHQGDPGSIPGRVTPDFRMWESCRTMPLVGGSSRDLPFSPPLQSGVAPYSPQSPSSVLKTSMLRTQLTDDRRTKTGCKSLGWETDGRMTNGRDGLFSTGNFRQCGLDVVRDRQRPGAARPSGCGDPPRERCHVTRPRYHRSREWEEQLLDTPVDDTVLRDMWDDGRGIIAVIIVIWGTPTLHTSGYSPAQAPPTLGRQNESLGLVHMRADHVEQTGREAGTANQNSLSLSVRAGGTASSAGSQNWQPWAVERRQSVVREASWRRVVPIGLPRFQSGILIPHPNVVSMEQRRNTRVGETGDPRENQPTSGIVRHDSQMRKSRGGGEVGGGDYPGIRTRFALVMGSEYESRRGTCHYQTRYETWPYKAGNAMTGATLARIPAGMPDLAQVFLRDLVSCDIAFGGYAWRGPDKYATCCSLSRERSPGDGEAIEYTCSEHWDMAMGTSASGGQAPCMLHASNVWEKCMAMCRAYFEHLKSGRAINSRGKSANSDAAWGETWRRRGLQLRLYRKYDLGTLGRRGERVCVPWEAVRHPPGAVFTSVRRDAMRRDATSGSQSERSSRLPPDPRRRRVVLTEVSNVAPDCDEQSRFENRFRYSPSKVTSNFSKDLLKFYFQNIPPPHANKAYLSLEDGTKGTTYGIRQTASIRCKDGHLFFEKRFTWRLDFNILCTQLQSSFDYWPLNMSEDNLLHERANQNLICPILTAPQRLARSPPVKATLVQSPAGSPDFRTWESYRTMPSVGGFSSGISRFPPPLHTRLHRLSRPRLAQLPKSLHLLHSLRVMLATVPTLQLACANRRMSHLFPPFATQKRGSNKGDTKPAYLTPRRLYARGSVIACSVAVVALAHFIVNGLHVPLCSALNVYDEYTLCDIAVGKGRCSAMSGELPRHSVCNVPGVSQKFPCLVSNDDDDNEDDYNNDGNDVDDNGDDDYDIDHLIFTHGPKDVTTQASVRVHFISAIVYLSVRIDNFALNANFGPRLLWFNSSPSSFQSEDLI</sequence>
<protein>
    <submittedName>
        <fullName evidence="2">Uncharacterized protein</fullName>
    </submittedName>
</protein>
<dbReference type="EMBL" id="JARBHB010000017">
    <property type="protein sequence ID" value="KAJ8865762.1"/>
    <property type="molecule type" value="Genomic_DNA"/>
</dbReference>
<dbReference type="Proteomes" id="UP001159363">
    <property type="component" value="Chromosome 16"/>
</dbReference>
<accession>A0ABQ9FZV2</accession>
<evidence type="ECO:0000313" key="3">
    <source>
        <dbReference type="Proteomes" id="UP001159363"/>
    </source>
</evidence>
<reference evidence="2 3" key="1">
    <citation type="submission" date="2023-02" db="EMBL/GenBank/DDBJ databases">
        <title>LHISI_Scaffold_Assembly.</title>
        <authorList>
            <person name="Stuart O.P."/>
            <person name="Cleave R."/>
            <person name="Magrath M.J.L."/>
            <person name="Mikheyev A.S."/>
        </authorList>
    </citation>
    <scope>NUCLEOTIDE SEQUENCE [LARGE SCALE GENOMIC DNA]</scope>
    <source>
        <strain evidence="2">Daus_M_001</strain>
        <tissue evidence="2">Leg muscle</tissue>
    </source>
</reference>
<evidence type="ECO:0000256" key="1">
    <source>
        <dbReference type="SAM" id="MobiDB-lite"/>
    </source>
</evidence>
<feature type="region of interest" description="Disordered" evidence="1">
    <location>
        <begin position="588"/>
        <end position="616"/>
    </location>
</feature>
<keyword evidence="3" id="KW-1185">Reference proteome</keyword>
<proteinExistence type="predicted"/>
<name>A0ABQ9FZV2_9NEOP</name>
<gene>
    <name evidence="2" type="ORF">PR048_033283</name>
</gene>